<keyword evidence="1" id="KW-1133">Transmembrane helix</keyword>
<keyword evidence="1" id="KW-0472">Membrane</keyword>
<comment type="caution">
    <text evidence="2">The sequence shown here is derived from an EMBL/GenBank/DDBJ whole genome shotgun (WGS) entry which is preliminary data.</text>
</comment>
<reference evidence="3" key="1">
    <citation type="journal article" date="2019" name="Int. J. Syst. Evol. Microbiol.">
        <title>The Global Catalogue of Microorganisms (GCM) 10K type strain sequencing project: providing services to taxonomists for standard genome sequencing and annotation.</title>
        <authorList>
            <consortium name="The Broad Institute Genomics Platform"/>
            <consortium name="The Broad Institute Genome Sequencing Center for Infectious Disease"/>
            <person name="Wu L."/>
            <person name="Ma J."/>
        </authorList>
    </citation>
    <scope>NUCLEOTIDE SEQUENCE [LARGE SCALE GENOMIC DNA]</scope>
    <source>
        <strain evidence="3">JCM 31486</strain>
    </source>
</reference>
<feature type="non-terminal residue" evidence="2">
    <location>
        <position position="1"/>
    </location>
</feature>
<feature type="transmembrane region" description="Helical" evidence="1">
    <location>
        <begin position="20"/>
        <end position="38"/>
    </location>
</feature>
<keyword evidence="1" id="KW-0812">Transmembrane</keyword>
<evidence type="ECO:0000313" key="3">
    <source>
        <dbReference type="Proteomes" id="UP001597045"/>
    </source>
</evidence>
<feature type="transmembrane region" description="Helical" evidence="1">
    <location>
        <begin position="44"/>
        <end position="63"/>
    </location>
</feature>
<evidence type="ECO:0000256" key="1">
    <source>
        <dbReference type="SAM" id="Phobius"/>
    </source>
</evidence>
<accession>A0ABW3MDH6</accession>
<dbReference type="EMBL" id="JBHTIS010001367">
    <property type="protein sequence ID" value="MFD1048037.1"/>
    <property type="molecule type" value="Genomic_DNA"/>
</dbReference>
<dbReference type="Proteomes" id="UP001597045">
    <property type="component" value="Unassembled WGS sequence"/>
</dbReference>
<sequence>ARQRRPVHEGCAVVPKEVVVVGLFILAGLLVGGVYTAWKTAKVFALLLGVLAVLALGGAVAWMV</sequence>
<evidence type="ECO:0000313" key="2">
    <source>
        <dbReference type="EMBL" id="MFD1048037.1"/>
    </source>
</evidence>
<protein>
    <submittedName>
        <fullName evidence="2">Uncharacterized protein</fullName>
    </submittedName>
</protein>
<proteinExistence type="predicted"/>
<keyword evidence="3" id="KW-1185">Reference proteome</keyword>
<gene>
    <name evidence="2" type="ORF">ACFQ1S_22100</name>
</gene>
<name>A0ABW3MDH6_9PSEU</name>
<organism evidence="2 3">
    <name type="scientific">Kibdelosporangium lantanae</name>
    <dbReference type="NCBI Taxonomy" id="1497396"/>
    <lineage>
        <taxon>Bacteria</taxon>
        <taxon>Bacillati</taxon>
        <taxon>Actinomycetota</taxon>
        <taxon>Actinomycetes</taxon>
        <taxon>Pseudonocardiales</taxon>
        <taxon>Pseudonocardiaceae</taxon>
        <taxon>Kibdelosporangium</taxon>
    </lineage>
</organism>